<accession>A0AAV2NJJ6</accession>
<dbReference type="Proteomes" id="UP001497644">
    <property type="component" value="Chromosome 2"/>
</dbReference>
<evidence type="ECO:0000313" key="2">
    <source>
        <dbReference type="Proteomes" id="UP001497644"/>
    </source>
</evidence>
<dbReference type="AlphaFoldDB" id="A0AAV2NJJ6"/>
<protein>
    <submittedName>
        <fullName evidence="1">Uncharacterized protein</fullName>
    </submittedName>
</protein>
<gene>
    <name evidence="1" type="ORF">LPLAT_LOCUS6455</name>
</gene>
<reference evidence="1" key="1">
    <citation type="submission" date="2024-04" db="EMBL/GenBank/DDBJ databases">
        <authorList>
            <consortium name="Molecular Ecology Group"/>
        </authorList>
    </citation>
    <scope>NUCLEOTIDE SEQUENCE</scope>
</reference>
<proteinExistence type="predicted"/>
<sequence>MGFIRGDYHERWLYETTRNLYNLRRYIGQTLRYTPLSSIIKSDDNSKLGLTVITAHDSLTAGRIHKSINLLFAAIFFACEENPDEETDTRFFWILYRYRESRARETSDDAKIGCKSHRKNRRDFAKNPNRFIS</sequence>
<keyword evidence="2" id="KW-1185">Reference proteome</keyword>
<name>A0AAV2NJJ6_9HYME</name>
<organism evidence="1 2">
    <name type="scientific">Lasius platythorax</name>
    <dbReference type="NCBI Taxonomy" id="488582"/>
    <lineage>
        <taxon>Eukaryota</taxon>
        <taxon>Metazoa</taxon>
        <taxon>Ecdysozoa</taxon>
        <taxon>Arthropoda</taxon>
        <taxon>Hexapoda</taxon>
        <taxon>Insecta</taxon>
        <taxon>Pterygota</taxon>
        <taxon>Neoptera</taxon>
        <taxon>Endopterygota</taxon>
        <taxon>Hymenoptera</taxon>
        <taxon>Apocrita</taxon>
        <taxon>Aculeata</taxon>
        <taxon>Formicoidea</taxon>
        <taxon>Formicidae</taxon>
        <taxon>Formicinae</taxon>
        <taxon>Lasius</taxon>
        <taxon>Lasius</taxon>
    </lineage>
</organism>
<evidence type="ECO:0000313" key="1">
    <source>
        <dbReference type="EMBL" id="CAL1680440.1"/>
    </source>
</evidence>
<dbReference type="EMBL" id="OZ034825">
    <property type="protein sequence ID" value="CAL1680440.1"/>
    <property type="molecule type" value="Genomic_DNA"/>
</dbReference>